<dbReference type="Proteomes" id="UP000032352">
    <property type="component" value="Chromosome"/>
</dbReference>
<name>A0AAF0C5Z0_9GAMM</name>
<dbReference type="KEGG" id="tvd:SG34_020935"/>
<sequence>MLILAKLLKALSSDASPWQLALGIMFGMIFGLTPLLSLHNLLILFIVLFFRINLSTFLLAVPLFSGLGFFLSPLMAMLGEMLLTLDAMKVPWTWLYNTAFGQLSRFFHTLTLGSLATALVLAPGVLIFSKILIIQYREKVMDSIEKFKIIQLLKGSRFYRLYQGVRG</sequence>
<dbReference type="AlphaFoldDB" id="A0AAF0C5Z0"/>
<evidence type="ECO:0000259" key="2">
    <source>
        <dbReference type="Pfam" id="PF09835"/>
    </source>
</evidence>
<evidence type="ECO:0000313" key="3">
    <source>
        <dbReference type="EMBL" id="WDE03822.1"/>
    </source>
</evidence>
<dbReference type="NCBIfam" id="TIGR03546">
    <property type="entry name" value="TIGR03546 family protein"/>
    <property type="match status" value="1"/>
</dbReference>
<proteinExistence type="predicted"/>
<keyword evidence="1" id="KW-0812">Transmembrane</keyword>
<feature type="domain" description="DUF2062" evidence="2">
    <location>
        <begin position="7"/>
        <end position="139"/>
    </location>
</feature>
<dbReference type="EMBL" id="CP059733">
    <property type="protein sequence ID" value="WDE03822.1"/>
    <property type="molecule type" value="Genomic_DNA"/>
</dbReference>
<accession>A0AAF0C5Z0</accession>
<feature type="transmembrane region" description="Helical" evidence="1">
    <location>
        <begin position="106"/>
        <end position="133"/>
    </location>
</feature>
<dbReference type="Pfam" id="PF09835">
    <property type="entry name" value="DUF2062"/>
    <property type="match status" value="1"/>
</dbReference>
<reference evidence="3 4" key="1">
    <citation type="journal article" date="2015" name="Genome Announc.">
        <title>Draft Genome Sequences of Marine Isolates of Thalassomonas viridans and Thalassomonas actiniarum.</title>
        <authorList>
            <person name="Olonade I."/>
            <person name="van Zyl L.J."/>
            <person name="Trindade M."/>
        </authorList>
    </citation>
    <scope>NUCLEOTIDE SEQUENCE [LARGE SCALE GENOMIC DNA]</scope>
    <source>
        <strain evidence="3 4">XOM25</strain>
    </source>
</reference>
<dbReference type="InterPro" id="IPR019935">
    <property type="entry name" value="CHP03546"/>
</dbReference>
<dbReference type="RefSeq" id="WP_044839713.1">
    <property type="nucleotide sequence ID" value="NZ_CP059733.1"/>
</dbReference>
<organism evidence="3 4">
    <name type="scientific">Thalassomonas viridans</name>
    <dbReference type="NCBI Taxonomy" id="137584"/>
    <lineage>
        <taxon>Bacteria</taxon>
        <taxon>Pseudomonadati</taxon>
        <taxon>Pseudomonadota</taxon>
        <taxon>Gammaproteobacteria</taxon>
        <taxon>Alteromonadales</taxon>
        <taxon>Colwelliaceae</taxon>
        <taxon>Thalassomonas</taxon>
    </lineage>
</organism>
<protein>
    <submittedName>
        <fullName evidence="3">TIGR03546 family protein</fullName>
    </submittedName>
</protein>
<keyword evidence="1" id="KW-0472">Membrane</keyword>
<evidence type="ECO:0000313" key="4">
    <source>
        <dbReference type="Proteomes" id="UP000032352"/>
    </source>
</evidence>
<dbReference type="InterPro" id="IPR018639">
    <property type="entry name" value="DUF2062"/>
</dbReference>
<evidence type="ECO:0000256" key="1">
    <source>
        <dbReference type="SAM" id="Phobius"/>
    </source>
</evidence>
<gene>
    <name evidence="3" type="ORF">SG34_020935</name>
</gene>
<reference evidence="3 4" key="2">
    <citation type="journal article" date="2022" name="Mar. Drugs">
        <title>Bioassay-Guided Fractionation Leads to the Detection of Cholic Acid Generated by the Rare Thalassomonas sp.</title>
        <authorList>
            <person name="Pheiffer F."/>
            <person name="Schneider Y.K."/>
            <person name="Hansen E.H."/>
            <person name="Andersen J.H."/>
            <person name="Isaksson J."/>
            <person name="Busche T."/>
            <person name="R C."/>
            <person name="Kalinowski J."/>
            <person name="Zyl L.V."/>
            <person name="Trindade M."/>
        </authorList>
    </citation>
    <scope>NUCLEOTIDE SEQUENCE [LARGE SCALE GENOMIC DNA]</scope>
    <source>
        <strain evidence="3 4">XOM25</strain>
    </source>
</reference>
<keyword evidence="4" id="KW-1185">Reference proteome</keyword>
<feature type="transmembrane region" description="Helical" evidence="1">
    <location>
        <begin position="20"/>
        <end position="50"/>
    </location>
</feature>
<keyword evidence="1" id="KW-1133">Transmembrane helix</keyword>
<feature type="transmembrane region" description="Helical" evidence="1">
    <location>
        <begin position="57"/>
        <end position="78"/>
    </location>
</feature>